<name>A0AA38GMY6_TAXCH</name>
<dbReference type="AlphaFoldDB" id="A0AA38GMY6"/>
<accession>A0AA38GMY6</accession>
<feature type="compositionally biased region" description="Pro residues" evidence="1">
    <location>
        <begin position="33"/>
        <end position="52"/>
    </location>
</feature>
<keyword evidence="3" id="KW-1185">Reference proteome</keyword>
<evidence type="ECO:0000313" key="3">
    <source>
        <dbReference type="Proteomes" id="UP000824469"/>
    </source>
</evidence>
<gene>
    <name evidence="2" type="ORF">KI387_005161</name>
</gene>
<reference evidence="2 3" key="1">
    <citation type="journal article" date="2021" name="Nat. Plants">
        <title>The Taxus genome provides insights into paclitaxel biosynthesis.</title>
        <authorList>
            <person name="Xiong X."/>
            <person name="Gou J."/>
            <person name="Liao Q."/>
            <person name="Li Y."/>
            <person name="Zhou Q."/>
            <person name="Bi G."/>
            <person name="Li C."/>
            <person name="Du R."/>
            <person name="Wang X."/>
            <person name="Sun T."/>
            <person name="Guo L."/>
            <person name="Liang H."/>
            <person name="Lu P."/>
            <person name="Wu Y."/>
            <person name="Zhang Z."/>
            <person name="Ro D.K."/>
            <person name="Shang Y."/>
            <person name="Huang S."/>
            <person name="Yan J."/>
        </authorList>
    </citation>
    <scope>NUCLEOTIDE SEQUENCE [LARGE SCALE GENOMIC DNA]</scope>
    <source>
        <strain evidence="2">Ta-2019</strain>
    </source>
</reference>
<protein>
    <submittedName>
        <fullName evidence="2">Uncharacterized protein</fullName>
    </submittedName>
</protein>
<organism evidence="2 3">
    <name type="scientific">Taxus chinensis</name>
    <name type="common">Chinese yew</name>
    <name type="synonym">Taxus wallichiana var. chinensis</name>
    <dbReference type="NCBI Taxonomy" id="29808"/>
    <lineage>
        <taxon>Eukaryota</taxon>
        <taxon>Viridiplantae</taxon>
        <taxon>Streptophyta</taxon>
        <taxon>Embryophyta</taxon>
        <taxon>Tracheophyta</taxon>
        <taxon>Spermatophyta</taxon>
        <taxon>Pinopsida</taxon>
        <taxon>Pinidae</taxon>
        <taxon>Conifers II</taxon>
        <taxon>Cupressales</taxon>
        <taxon>Taxaceae</taxon>
        <taxon>Taxus</taxon>
    </lineage>
</organism>
<evidence type="ECO:0000256" key="1">
    <source>
        <dbReference type="SAM" id="MobiDB-lite"/>
    </source>
</evidence>
<proteinExistence type="predicted"/>
<dbReference type="EMBL" id="JAHRHJ020000002">
    <property type="protein sequence ID" value="KAH9324983.1"/>
    <property type="molecule type" value="Genomic_DNA"/>
</dbReference>
<evidence type="ECO:0000313" key="2">
    <source>
        <dbReference type="EMBL" id="KAH9324983.1"/>
    </source>
</evidence>
<feature type="non-terminal residue" evidence="2">
    <location>
        <position position="122"/>
    </location>
</feature>
<comment type="caution">
    <text evidence="2">The sequence shown here is derived from an EMBL/GenBank/DDBJ whole genome shotgun (WGS) entry which is preliminary data.</text>
</comment>
<feature type="compositionally biased region" description="Basic residues" evidence="1">
    <location>
        <begin position="56"/>
        <end position="66"/>
    </location>
</feature>
<dbReference type="Proteomes" id="UP000824469">
    <property type="component" value="Unassembled WGS sequence"/>
</dbReference>
<feature type="non-terminal residue" evidence="2">
    <location>
        <position position="1"/>
    </location>
</feature>
<feature type="region of interest" description="Disordered" evidence="1">
    <location>
        <begin position="25"/>
        <end position="75"/>
    </location>
</feature>
<sequence length="122" mass="13236">IQAQAAKVALEFTHLKELLNHWGSAPCTVSRVPPNPPIPPPRLSPPWRPPPMNTRQRSRSHSRHSASPRARSTALSVGPGWILPLRGKGIASTPRWGSPPTTMNTLVGSPPPTWGIMVPLQT</sequence>